<dbReference type="RefSeq" id="WP_150738129.1">
    <property type="nucleotide sequence ID" value="NZ_CABPSP010000005.1"/>
</dbReference>
<dbReference type="Gene3D" id="3.40.50.720">
    <property type="entry name" value="NAD(P)-binding Rossmann-like Domain"/>
    <property type="match status" value="1"/>
</dbReference>
<dbReference type="GO" id="GO:0000166">
    <property type="term" value="F:nucleotide binding"/>
    <property type="evidence" value="ECO:0007669"/>
    <property type="project" value="InterPro"/>
</dbReference>
<dbReference type="InterPro" id="IPR000683">
    <property type="entry name" value="Gfo/Idh/MocA-like_OxRdtase_N"/>
</dbReference>
<dbReference type="GO" id="GO:0005737">
    <property type="term" value="C:cytoplasm"/>
    <property type="evidence" value="ECO:0007669"/>
    <property type="project" value="TreeGrafter"/>
</dbReference>
<evidence type="ECO:0000313" key="6">
    <source>
        <dbReference type="Proteomes" id="UP000383122"/>
    </source>
</evidence>
<dbReference type="Proteomes" id="UP000383122">
    <property type="component" value="Unassembled WGS sequence"/>
</dbReference>
<dbReference type="GO" id="GO:0006740">
    <property type="term" value="P:NADPH regeneration"/>
    <property type="evidence" value="ECO:0007669"/>
    <property type="project" value="TreeGrafter"/>
</dbReference>
<comment type="similarity">
    <text evidence="1">Belongs to the Gfo/Idh/MocA family.</text>
</comment>
<keyword evidence="2 5" id="KW-0560">Oxidoreductase</keyword>
<proteinExistence type="inferred from homology"/>
<feature type="domain" description="GFO/IDH/MocA-like oxidoreductase" evidence="4">
    <location>
        <begin position="133"/>
        <end position="254"/>
    </location>
</feature>
<evidence type="ECO:0000259" key="3">
    <source>
        <dbReference type="Pfam" id="PF01408"/>
    </source>
</evidence>
<dbReference type="EC" id="1.-.-.-" evidence="5"/>
<dbReference type="EMBL" id="CABPSP010000005">
    <property type="protein sequence ID" value="VVE65962.1"/>
    <property type="molecule type" value="Genomic_DNA"/>
</dbReference>
<dbReference type="SUPFAM" id="SSF51735">
    <property type="entry name" value="NAD(P)-binding Rossmann-fold domains"/>
    <property type="match status" value="1"/>
</dbReference>
<dbReference type="Gene3D" id="3.30.360.10">
    <property type="entry name" value="Dihydrodipicolinate Reductase, domain 2"/>
    <property type="match status" value="1"/>
</dbReference>
<dbReference type="SUPFAM" id="SSF55347">
    <property type="entry name" value="Glyceraldehyde-3-phosphate dehydrogenase-like, C-terminal domain"/>
    <property type="match status" value="1"/>
</dbReference>
<dbReference type="AlphaFoldDB" id="A0A5E4ZZI8"/>
<dbReference type="GO" id="GO:0016491">
    <property type="term" value="F:oxidoreductase activity"/>
    <property type="evidence" value="ECO:0007669"/>
    <property type="project" value="UniProtKB-KW"/>
</dbReference>
<evidence type="ECO:0000313" key="5">
    <source>
        <dbReference type="EMBL" id="VVE65962.1"/>
    </source>
</evidence>
<dbReference type="Pfam" id="PF01408">
    <property type="entry name" value="GFO_IDH_MocA"/>
    <property type="match status" value="1"/>
</dbReference>
<feature type="domain" description="Gfo/Idh/MocA-like oxidoreductase N-terminal" evidence="3">
    <location>
        <begin position="7"/>
        <end position="114"/>
    </location>
</feature>
<dbReference type="OrthoDB" id="9793050at2"/>
<protein>
    <submittedName>
        <fullName evidence="5">Oxidoreductase YteT</fullName>
        <ecNumber evidence="5">1.-.-.-</ecNumber>
    </submittedName>
</protein>
<evidence type="ECO:0000256" key="2">
    <source>
        <dbReference type="ARBA" id="ARBA00023002"/>
    </source>
</evidence>
<evidence type="ECO:0000259" key="4">
    <source>
        <dbReference type="Pfam" id="PF22725"/>
    </source>
</evidence>
<keyword evidence="6" id="KW-1185">Reference proteome</keyword>
<accession>A0A5E4ZZI8</accession>
<gene>
    <name evidence="5" type="primary">yteT</name>
    <name evidence="5" type="ORF">PAN31117_02078</name>
</gene>
<organism evidence="5 6">
    <name type="scientific">Pandoraea anapnoica</name>
    <dbReference type="NCBI Taxonomy" id="2508301"/>
    <lineage>
        <taxon>Bacteria</taxon>
        <taxon>Pseudomonadati</taxon>
        <taxon>Pseudomonadota</taxon>
        <taxon>Betaproteobacteria</taxon>
        <taxon>Burkholderiales</taxon>
        <taxon>Burkholderiaceae</taxon>
        <taxon>Pandoraea</taxon>
    </lineage>
</organism>
<dbReference type="PANTHER" id="PTHR42840">
    <property type="entry name" value="NAD(P)-BINDING ROSSMANN-FOLD SUPERFAMILY PROTEIN-RELATED"/>
    <property type="match status" value="1"/>
</dbReference>
<dbReference type="PANTHER" id="PTHR42840:SF3">
    <property type="entry name" value="BINDING ROSSMANN FOLD OXIDOREDUCTASE, PUTATIVE (AFU_ORTHOLOGUE AFUA_2G10240)-RELATED"/>
    <property type="match status" value="1"/>
</dbReference>
<dbReference type="InterPro" id="IPR036291">
    <property type="entry name" value="NAD(P)-bd_dom_sf"/>
</dbReference>
<dbReference type="InterPro" id="IPR055170">
    <property type="entry name" value="GFO_IDH_MocA-like_dom"/>
</dbReference>
<evidence type="ECO:0000256" key="1">
    <source>
        <dbReference type="ARBA" id="ARBA00010928"/>
    </source>
</evidence>
<dbReference type="Pfam" id="PF22725">
    <property type="entry name" value="GFO_IDH_MocA_C3"/>
    <property type="match status" value="1"/>
</dbReference>
<name>A0A5E4ZZI8_9BURK</name>
<reference evidence="5 6" key="1">
    <citation type="submission" date="2019-08" db="EMBL/GenBank/DDBJ databases">
        <authorList>
            <person name="Peeters C."/>
        </authorList>
    </citation>
    <scope>NUCLEOTIDE SEQUENCE [LARGE SCALE GENOMIC DNA]</scope>
    <source>
        <strain evidence="5 6">LMG 31117</strain>
    </source>
</reference>
<sequence length="333" mass="36431">MTAKALYLVIGSGSIARRHMRNLHALYPDAAVGCVSASGRALSADDVEPDVVRFLTLDEALSASPVFAVIASPAPAHVAHACRLLEAQIPVMIEKPLSDSMQTLAPSLDELMRHRERIEVAYNLRFMPSAICLRQAVTEGSVGRVLSVSAEVGQYLPDWRPGSDYRKQVSAQRALGGGVLRELSHEIDYLMWIFGRPDSVFCIANKVSDLEIDVEDVVDAFLIHDNGPVINLHMDFLQRSVTRRCKVIGETGTLVWDMLRNTVTVQRSGGEEATLYSDAAYDRNAMYIDELVHFANVASGASAPFVDICQAADVLRLIDAMRQSAATHQPVAI</sequence>